<accession>A0ABS3Y0J1</accession>
<reference evidence="2 3" key="1">
    <citation type="submission" date="2021-02" db="EMBL/GenBank/DDBJ databases">
        <title>Streptomyces spirodelae sp. nov., isolated from duckweed.</title>
        <authorList>
            <person name="Saimee Y."/>
            <person name="Duangmal K."/>
        </authorList>
    </citation>
    <scope>NUCLEOTIDE SEQUENCE [LARGE SCALE GENOMIC DNA]</scope>
    <source>
        <strain evidence="2 3">DSM 42105</strain>
    </source>
</reference>
<organism evidence="2 3">
    <name type="scientific">Streptomyces smyrnaeus</name>
    <dbReference type="NCBI Taxonomy" id="1387713"/>
    <lineage>
        <taxon>Bacteria</taxon>
        <taxon>Bacillati</taxon>
        <taxon>Actinomycetota</taxon>
        <taxon>Actinomycetes</taxon>
        <taxon>Kitasatosporales</taxon>
        <taxon>Streptomycetaceae</taxon>
        <taxon>Streptomyces</taxon>
    </lineage>
</organism>
<sequence>MVAAPPDAGSPAVRRVHRPRADCTTDSAGGLTFRVRLCEGADEEAGAPEVPESAAVLLRLRHQHGPDASLRLPLARAAADGRLQASLPSTTRLREGRWDAYLTLGDEEPQRLLPGVHDLRSLVGSASVDTQAWLGVRIPYTTKYGNLAVRTWLRRPHAEAGALRVADDAITLQGRLYGARLSATACLEAHPRDAAASSVRVPVRPDSEERSEPQAAAPEHGTDTGHSVRDFAAELPLGSLLPGHRVWDLWLRPAEDEEPVRLGRILDDIPDKKRVFKYPSQRVTSRDGAAHSARPYYTINNNLSVQVSVETLAEAEAE</sequence>
<feature type="compositionally biased region" description="Basic and acidic residues" evidence="1">
    <location>
        <begin position="203"/>
        <end position="212"/>
    </location>
</feature>
<feature type="region of interest" description="Disordered" evidence="1">
    <location>
        <begin position="1"/>
        <end position="22"/>
    </location>
</feature>
<comment type="caution">
    <text evidence="2">The sequence shown here is derived from an EMBL/GenBank/DDBJ whole genome shotgun (WGS) entry which is preliminary data.</text>
</comment>
<feature type="region of interest" description="Disordered" evidence="1">
    <location>
        <begin position="194"/>
        <end position="226"/>
    </location>
</feature>
<dbReference type="EMBL" id="JAFFZM010000014">
    <property type="protein sequence ID" value="MBO8201170.1"/>
    <property type="molecule type" value="Genomic_DNA"/>
</dbReference>
<evidence type="ECO:0000256" key="1">
    <source>
        <dbReference type="SAM" id="MobiDB-lite"/>
    </source>
</evidence>
<dbReference type="Proteomes" id="UP000721954">
    <property type="component" value="Unassembled WGS sequence"/>
</dbReference>
<gene>
    <name evidence="2" type="ORF">JW613_23140</name>
</gene>
<evidence type="ECO:0000313" key="2">
    <source>
        <dbReference type="EMBL" id="MBO8201170.1"/>
    </source>
</evidence>
<keyword evidence="3" id="KW-1185">Reference proteome</keyword>
<evidence type="ECO:0008006" key="4">
    <source>
        <dbReference type="Google" id="ProtNLM"/>
    </source>
</evidence>
<protein>
    <recommendedName>
        <fullName evidence="4">Transferase</fullName>
    </recommendedName>
</protein>
<name>A0ABS3Y0J1_9ACTN</name>
<proteinExistence type="predicted"/>
<evidence type="ECO:0000313" key="3">
    <source>
        <dbReference type="Proteomes" id="UP000721954"/>
    </source>
</evidence>